<dbReference type="SUPFAM" id="SSF54862">
    <property type="entry name" value="4Fe-4S ferredoxins"/>
    <property type="match status" value="1"/>
</dbReference>
<evidence type="ECO:0000313" key="6">
    <source>
        <dbReference type="EMBL" id="SOB72474.1"/>
    </source>
</evidence>
<keyword evidence="2" id="KW-0408">Iron</keyword>
<dbReference type="GO" id="GO:0010181">
    <property type="term" value="F:FMN binding"/>
    <property type="evidence" value="ECO:0007669"/>
    <property type="project" value="InterPro"/>
</dbReference>
<reference evidence="7" key="1">
    <citation type="submission" date="2017-09" db="EMBL/GenBank/DDBJ databases">
        <authorList>
            <person name="Shetty A S."/>
        </authorList>
    </citation>
    <scope>NUCLEOTIDE SEQUENCE [LARGE SCALE GENOMIC DNA]</scope>
</reference>
<dbReference type="Proteomes" id="UP000217549">
    <property type="component" value="Chromosome I"/>
</dbReference>
<dbReference type="GO" id="GO:0016651">
    <property type="term" value="F:oxidoreductase activity, acting on NAD(P)H"/>
    <property type="evidence" value="ECO:0007669"/>
    <property type="project" value="UniProtKB-ARBA"/>
</dbReference>
<evidence type="ECO:0000256" key="3">
    <source>
        <dbReference type="ARBA" id="ARBA00023014"/>
    </source>
</evidence>
<proteinExistence type="predicted"/>
<dbReference type="InterPro" id="IPR017896">
    <property type="entry name" value="4Fe4S_Fe-S-bd"/>
</dbReference>
<dbReference type="SUPFAM" id="SSF52218">
    <property type="entry name" value="Flavoproteins"/>
    <property type="match status" value="1"/>
</dbReference>
<dbReference type="GO" id="GO:0051536">
    <property type="term" value="F:iron-sulfur cluster binding"/>
    <property type="evidence" value="ECO:0007669"/>
    <property type="project" value="UniProtKB-KW"/>
</dbReference>
<keyword evidence="1" id="KW-0479">Metal-binding</keyword>
<dbReference type="KEGG" id="ehl:EHLA_1765"/>
<feature type="domain" description="4Fe-4S ferredoxin-type" evidence="5">
    <location>
        <begin position="195"/>
        <end position="224"/>
    </location>
</feature>
<sequence>MVLRQIYALYFSPTGGTEKIVSSIADTLSRSLELPVHLVDFTYLENRQKEYHFPNDSLVIIGTPVYAGRIPNKILPDFKKCIVGAGHTPVISVCVYGNRNYDEALRELLLLSEENGCIPVAAAAMISQHAFSDTLAKGRPDIQDFKKLNSFSKNIAQLLKDDSTAMAIDYDRATPLAPYYTPLKADLTPARFLKATPLTDLQKCSHCGLCVKKCPMNSISKEDVSKVTSVCIKCQACIKICPAHAKYFVDEAFLSHVEMLENTYAERKEPTFIITN</sequence>
<dbReference type="PROSITE" id="PS50902">
    <property type="entry name" value="FLAVODOXIN_LIKE"/>
    <property type="match status" value="1"/>
</dbReference>
<evidence type="ECO:0000313" key="7">
    <source>
        <dbReference type="Proteomes" id="UP000217549"/>
    </source>
</evidence>
<dbReference type="InterPro" id="IPR047964">
    <property type="entry name" value="EFR1-like"/>
</dbReference>
<dbReference type="PROSITE" id="PS51379">
    <property type="entry name" value="4FE4S_FER_2"/>
    <property type="match status" value="2"/>
</dbReference>
<dbReference type="PROSITE" id="PS00198">
    <property type="entry name" value="4FE4S_FER_1"/>
    <property type="match status" value="2"/>
</dbReference>
<dbReference type="Pfam" id="PF13237">
    <property type="entry name" value="Fer4_10"/>
    <property type="match status" value="1"/>
</dbReference>
<gene>
    <name evidence="6" type="ORF">EHLA_1765</name>
</gene>
<dbReference type="EMBL" id="LT907978">
    <property type="protein sequence ID" value="SOB72474.1"/>
    <property type="molecule type" value="Genomic_DNA"/>
</dbReference>
<evidence type="ECO:0000259" key="5">
    <source>
        <dbReference type="PROSITE" id="PS51379"/>
    </source>
</evidence>
<name>A0A285PSA0_9FIRM</name>
<protein>
    <submittedName>
        <fullName evidence="6">Flavodoxin-like domain profile</fullName>
    </submittedName>
</protein>
<keyword evidence="3" id="KW-0411">Iron-sulfur</keyword>
<accession>A0A285PSA0</accession>
<organism evidence="6 7">
    <name type="scientific">Anaerobutyricum hallii</name>
    <dbReference type="NCBI Taxonomy" id="39488"/>
    <lineage>
        <taxon>Bacteria</taxon>
        <taxon>Bacillati</taxon>
        <taxon>Bacillota</taxon>
        <taxon>Clostridia</taxon>
        <taxon>Lachnospirales</taxon>
        <taxon>Lachnospiraceae</taxon>
        <taxon>Anaerobutyricum</taxon>
    </lineage>
</organism>
<dbReference type="InterPro" id="IPR029039">
    <property type="entry name" value="Flavoprotein-like_sf"/>
</dbReference>
<keyword evidence="7" id="KW-1185">Reference proteome</keyword>
<evidence type="ECO:0000256" key="2">
    <source>
        <dbReference type="ARBA" id="ARBA00023004"/>
    </source>
</evidence>
<dbReference type="Gene3D" id="3.40.50.360">
    <property type="match status" value="1"/>
</dbReference>
<evidence type="ECO:0000256" key="1">
    <source>
        <dbReference type="ARBA" id="ARBA00022723"/>
    </source>
</evidence>
<dbReference type="InterPro" id="IPR017900">
    <property type="entry name" value="4Fe4S_Fe_S_CS"/>
</dbReference>
<dbReference type="Gene3D" id="3.30.70.20">
    <property type="match status" value="1"/>
</dbReference>
<dbReference type="AlphaFoldDB" id="A0A285PSA0"/>
<dbReference type="InterPro" id="IPR008254">
    <property type="entry name" value="Flavodoxin/NO_synth"/>
</dbReference>
<dbReference type="RefSeq" id="WP_096240365.1">
    <property type="nucleotide sequence ID" value="NZ_LT907978.1"/>
</dbReference>
<feature type="domain" description="Flavodoxin-like" evidence="4">
    <location>
        <begin position="6"/>
        <end position="156"/>
    </location>
</feature>
<dbReference type="NCBIfam" id="NF038196">
    <property type="entry name" value="ferrodoxin_EFR1"/>
    <property type="match status" value="1"/>
</dbReference>
<feature type="domain" description="4Fe-4S ferredoxin-type" evidence="5">
    <location>
        <begin position="228"/>
        <end position="251"/>
    </location>
</feature>
<evidence type="ECO:0000259" key="4">
    <source>
        <dbReference type="PROSITE" id="PS50902"/>
    </source>
</evidence>
<dbReference type="GO" id="GO:0046872">
    <property type="term" value="F:metal ion binding"/>
    <property type="evidence" value="ECO:0007669"/>
    <property type="project" value="UniProtKB-KW"/>
</dbReference>